<name>A0A3A8AGU4_9HYPH</name>
<dbReference type="AlphaFoldDB" id="A0A3A8AGU4"/>
<gene>
    <name evidence="1" type="ORF">DEM25_009500</name>
</gene>
<evidence type="ECO:0000313" key="1">
    <source>
        <dbReference type="EMBL" id="RKF06870.1"/>
    </source>
</evidence>
<keyword evidence="2" id="KW-1185">Reference proteome</keyword>
<sequence>MPTITDVQKLATELHNKKAINLDMPIRDLLEPQGIGVIDPSGPLQDNVIAWSEYVLVTSGKTKLIARDAIDTPVNR</sequence>
<dbReference type="Proteomes" id="UP000246132">
    <property type="component" value="Unassembled WGS sequence"/>
</dbReference>
<dbReference type="RefSeq" id="WP_109766580.1">
    <property type="nucleotide sequence ID" value="NZ_CP159474.1"/>
</dbReference>
<proteinExistence type="predicted"/>
<reference evidence="1 2" key="1">
    <citation type="journal article" date="2018" name="Int. J. Syst. Bacteriol.">
        <title>Oceaniradius stylonemae gen. nov., sp. nov., isolated from a red alga, Stylonema cornu-cervi.</title>
        <authorList>
            <person name="Jeong S."/>
        </authorList>
    </citation>
    <scope>NUCLEOTIDE SEQUENCE [LARGE SCALE GENOMIC DNA]</scope>
    <source>
        <strain evidence="1 2">StC1</strain>
    </source>
</reference>
<accession>A0A3A8AGU4</accession>
<dbReference type="EMBL" id="QFWV02000005">
    <property type="protein sequence ID" value="RKF06870.1"/>
    <property type="molecule type" value="Genomic_DNA"/>
</dbReference>
<evidence type="ECO:0000313" key="2">
    <source>
        <dbReference type="Proteomes" id="UP000246132"/>
    </source>
</evidence>
<comment type="caution">
    <text evidence="1">The sequence shown here is derived from an EMBL/GenBank/DDBJ whole genome shotgun (WGS) entry which is preliminary data.</text>
</comment>
<protein>
    <submittedName>
        <fullName evidence="1">Uncharacterized protein</fullName>
    </submittedName>
</protein>
<organism evidence="1 2">
    <name type="scientific">Oceaniradius stylonematis</name>
    <dbReference type="NCBI Taxonomy" id="2184161"/>
    <lineage>
        <taxon>Bacteria</taxon>
        <taxon>Pseudomonadati</taxon>
        <taxon>Pseudomonadota</taxon>
        <taxon>Alphaproteobacteria</taxon>
        <taxon>Hyphomicrobiales</taxon>
        <taxon>Ahrensiaceae</taxon>
        <taxon>Oceaniradius</taxon>
    </lineage>
</organism>